<dbReference type="Proteomes" id="UP000198990">
    <property type="component" value="Unassembled WGS sequence"/>
</dbReference>
<protein>
    <submittedName>
        <fullName evidence="8">RNA polymerase sigma-70 factor, ECF subfamily</fullName>
    </submittedName>
</protein>
<dbReference type="PANTHER" id="PTHR43133">
    <property type="entry name" value="RNA POLYMERASE ECF-TYPE SIGMA FACTO"/>
    <property type="match status" value="1"/>
</dbReference>
<dbReference type="InterPro" id="IPR014284">
    <property type="entry name" value="RNA_pol_sigma-70_dom"/>
</dbReference>
<dbReference type="GO" id="GO:0006352">
    <property type="term" value="P:DNA-templated transcription initiation"/>
    <property type="evidence" value="ECO:0007669"/>
    <property type="project" value="InterPro"/>
</dbReference>
<keyword evidence="3" id="KW-0731">Sigma factor</keyword>
<evidence type="ECO:0000256" key="2">
    <source>
        <dbReference type="ARBA" id="ARBA00023015"/>
    </source>
</evidence>
<dbReference type="AlphaFoldDB" id="A0A1H7GRD1"/>
<evidence type="ECO:0000256" key="1">
    <source>
        <dbReference type="ARBA" id="ARBA00010641"/>
    </source>
</evidence>
<dbReference type="InterPro" id="IPR007627">
    <property type="entry name" value="RNA_pol_sigma70_r2"/>
</dbReference>
<dbReference type="STRING" id="228957.SAMN04488008_101394"/>
<dbReference type="Pfam" id="PF04545">
    <property type="entry name" value="Sigma70_r4"/>
    <property type="match status" value="1"/>
</dbReference>
<dbReference type="InterPro" id="IPR013324">
    <property type="entry name" value="RNA_pol_sigma_r3/r4-like"/>
</dbReference>
<dbReference type="InterPro" id="IPR039425">
    <property type="entry name" value="RNA_pol_sigma-70-like"/>
</dbReference>
<dbReference type="InterPro" id="IPR007630">
    <property type="entry name" value="RNA_pol_sigma70_r4"/>
</dbReference>
<evidence type="ECO:0000313" key="8">
    <source>
        <dbReference type="EMBL" id="SEK39170.1"/>
    </source>
</evidence>
<dbReference type="OrthoDB" id="9784272at2"/>
<feature type="domain" description="RNA polymerase sigma-70 region 2" evidence="6">
    <location>
        <begin position="21"/>
        <end position="88"/>
    </location>
</feature>
<gene>
    <name evidence="8" type="ORF">SAMN04488008_101394</name>
</gene>
<comment type="similarity">
    <text evidence="1">Belongs to the sigma-70 factor family. ECF subfamily.</text>
</comment>
<name>A0A1H7GRD1_9FLAO</name>
<proteinExistence type="inferred from homology"/>
<keyword evidence="2" id="KW-0805">Transcription regulation</keyword>
<evidence type="ECO:0000313" key="9">
    <source>
        <dbReference type="Proteomes" id="UP000198990"/>
    </source>
</evidence>
<dbReference type="GO" id="GO:0003677">
    <property type="term" value="F:DNA binding"/>
    <property type="evidence" value="ECO:0007669"/>
    <property type="project" value="UniProtKB-KW"/>
</dbReference>
<accession>A0A1H7GRD1</accession>
<keyword evidence="9" id="KW-1185">Reference proteome</keyword>
<feature type="domain" description="RNA polymerase sigma-70 region 4" evidence="7">
    <location>
        <begin position="127"/>
        <end position="173"/>
    </location>
</feature>
<keyword evidence="5" id="KW-0804">Transcription</keyword>
<dbReference type="NCBIfam" id="TIGR02937">
    <property type="entry name" value="sigma70-ECF"/>
    <property type="match status" value="1"/>
</dbReference>
<dbReference type="GO" id="GO:0016987">
    <property type="term" value="F:sigma factor activity"/>
    <property type="evidence" value="ECO:0007669"/>
    <property type="project" value="UniProtKB-KW"/>
</dbReference>
<dbReference type="InterPro" id="IPR013325">
    <property type="entry name" value="RNA_pol_sigma_r2"/>
</dbReference>
<sequence>MQLDLLVEQFKKKDPSAFEKLYGMYADNICGVINTIVKNDSIAQEICQDVFIKIWNNSESYNSSKGRFFTWILNIARNAAIDEIRSRSYKNEKKNLSADYFVGILQNKEEEESSNVDTNGLRNLVKNLKEKCVQIIELLYFRGYTQKDAAEELDIPIGTVKTRNRSCISQLRENMESK</sequence>
<evidence type="ECO:0000256" key="5">
    <source>
        <dbReference type="ARBA" id="ARBA00023163"/>
    </source>
</evidence>
<dbReference type="InterPro" id="IPR036388">
    <property type="entry name" value="WH-like_DNA-bd_sf"/>
</dbReference>
<reference evidence="9" key="1">
    <citation type="submission" date="2016-10" db="EMBL/GenBank/DDBJ databases">
        <authorList>
            <person name="Varghese N."/>
            <person name="Submissions S."/>
        </authorList>
    </citation>
    <scope>NUCLEOTIDE SEQUENCE [LARGE SCALE GENOMIC DNA]</scope>
    <source>
        <strain evidence="9">DSM 16471</strain>
    </source>
</reference>
<dbReference type="Pfam" id="PF04542">
    <property type="entry name" value="Sigma70_r2"/>
    <property type="match status" value="1"/>
</dbReference>
<organism evidence="8 9">
    <name type="scientific">Maribacter orientalis</name>
    <dbReference type="NCBI Taxonomy" id="228957"/>
    <lineage>
        <taxon>Bacteria</taxon>
        <taxon>Pseudomonadati</taxon>
        <taxon>Bacteroidota</taxon>
        <taxon>Flavobacteriia</taxon>
        <taxon>Flavobacteriales</taxon>
        <taxon>Flavobacteriaceae</taxon>
        <taxon>Maribacter</taxon>
    </lineage>
</organism>
<dbReference type="Gene3D" id="1.10.1740.10">
    <property type="match status" value="1"/>
</dbReference>
<dbReference type="SUPFAM" id="SSF88659">
    <property type="entry name" value="Sigma3 and sigma4 domains of RNA polymerase sigma factors"/>
    <property type="match status" value="1"/>
</dbReference>
<evidence type="ECO:0000256" key="4">
    <source>
        <dbReference type="ARBA" id="ARBA00023125"/>
    </source>
</evidence>
<dbReference type="RefSeq" id="WP_091619187.1">
    <property type="nucleotide sequence ID" value="NZ_FNZN01000001.1"/>
</dbReference>
<evidence type="ECO:0000259" key="6">
    <source>
        <dbReference type="Pfam" id="PF04542"/>
    </source>
</evidence>
<evidence type="ECO:0000256" key="3">
    <source>
        <dbReference type="ARBA" id="ARBA00023082"/>
    </source>
</evidence>
<dbReference type="EMBL" id="FNZN01000001">
    <property type="protein sequence ID" value="SEK39170.1"/>
    <property type="molecule type" value="Genomic_DNA"/>
</dbReference>
<evidence type="ECO:0000259" key="7">
    <source>
        <dbReference type="Pfam" id="PF04545"/>
    </source>
</evidence>
<dbReference type="Gene3D" id="1.10.10.10">
    <property type="entry name" value="Winged helix-like DNA-binding domain superfamily/Winged helix DNA-binding domain"/>
    <property type="match status" value="1"/>
</dbReference>
<dbReference type="SUPFAM" id="SSF88946">
    <property type="entry name" value="Sigma2 domain of RNA polymerase sigma factors"/>
    <property type="match status" value="1"/>
</dbReference>
<keyword evidence="4" id="KW-0238">DNA-binding</keyword>
<dbReference type="PANTHER" id="PTHR43133:SF62">
    <property type="entry name" value="RNA POLYMERASE SIGMA FACTOR SIGZ"/>
    <property type="match status" value="1"/>
</dbReference>